<dbReference type="NCBIfam" id="TIGR02937">
    <property type="entry name" value="sigma70-ECF"/>
    <property type="match status" value="1"/>
</dbReference>
<dbReference type="SUPFAM" id="SSF88659">
    <property type="entry name" value="Sigma3 and sigma4 domains of RNA polymerase sigma factors"/>
    <property type="match status" value="1"/>
</dbReference>
<reference evidence="8" key="1">
    <citation type="submission" date="2019-01" db="EMBL/GenBank/DDBJ databases">
        <title>Cytophagaceae bacterium strain CAR-16.</title>
        <authorList>
            <person name="Chen W.-M."/>
        </authorList>
    </citation>
    <scope>NUCLEOTIDE SEQUENCE [LARGE SCALE GENOMIC DNA]</scope>
    <source>
        <strain evidence="8">LLJ-11</strain>
    </source>
</reference>
<protein>
    <submittedName>
        <fullName evidence="7">RNA polymerase sigma factor</fullName>
    </submittedName>
</protein>
<dbReference type="Pfam" id="PF04542">
    <property type="entry name" value="Sigma70_r2"/>
    <property type="match status" value="1"/>
</dbReference>
<proteinExistence type="inferred from homology"/>
<comment type="similarity">
    <text evidence="1">Belongs to the sigma-70 factor family. ECF subfamily.</text>
</comment>
<dbReference type="InterPro" id="IPR036388">
    <property type="entry name" value="WH-like_DNA-bd_sf"/>
</dbReference>
<dbReference type="Proteomes" id="UP000290283">
    <property type="component" value="Unassembled WGS sequence"/>
</dbReference>
<keyword evidence="4" id="KW-0804">Transcription</keyword>
<dbReference type="OrthoDB" id="1027298at2"/>
<dbReference type="InterPro" id="IPR013325">
    <property type="entry name" value="RNA_pol_sigma_r2"/>
</dbReference>
<evidence type="ECO:0000313" key="7">
    <source>
        <dbReference type="EMBL" id="RXR19006.1"/>
    </source>
</evidence>
<dbReference type="EMBL" id="SBKO01000002">
    <property type="protein sequence ID" value="RXR19006.1"/>
    <property type="molecule type" value="Genomic_DNA"/>
</dbReference>
<keyword evidence="8" id="KW-1185">Reference proteome</keyword>
<keyword evidence="3" id="KW-0731">Sigma factor</keyword>
<evidence type="ECO:0000256" key="2">
    <source>
        <dbReference type="ARBA" id="ARBA00023015"/>
    </source>
</evidence>
<dbReference type="GO" id="GO:0006352">
    <property type="term" value="P:DNA-templated transcription initiation"/>
    <property type="evidence" value="ECO:0007669"/>
    <property type="project" value="InterPro"/>
</dbReference>
<dbReference type="PANTHER" id="PTHR43133:SF51">
    <property type="entry name" value="RNA POLYMERASE SIGMA FACTOR"/>
    <property type="match status" value="1"/>
</dbReference>
<feature type="domain" description="RNA polymerase sigma factor 70 region 4 type 2" evidence="6">
    <location>
        <begin position="117"/>
        <end position="166"/>
    </location>
</feature>
<dbReference type="CDD" id="cd06171">
    <property type="entry name" value="Sigma70_r4"/>
    <property type="match status" value="1"/>
</dbReference>
<dbReference type="PANTHER" id="PTHR43133">
    <property type="entry name" value="RNA POLYMERASE ECF-TYPE SIGMA FACTO"/>
    <property type="match status" value="1"/>
</dbReference>
<dbReference type="InterPro" id="IPR013249">
    <property type="entry name" value="RNA_pol_sigma70_r4_t2"/>
</dbReference>
<dbReference type="GO" id="GO:0016987">
    <property type="term" value="F:sigma factor activity"/>
    <property type="evidence" value="ECO:0007669"/>
    <property type="project" value="UniProtKB-KW"/>
</dbReference>
<dbReference type="InterPro" id="IPR039425">
    <property type="entry name" value="RNA_pol_sigma-70-like"/>
</dbReference>
<evidence type="ECO:0000259" key="5">
    <source>
        <dbReference type="Pfam" id="PF04542"/>
    </source>
</evidence>
<dbReference type="SUPFAM" id="SSF88946">
    <property type="entry name" value="Sigma2 domain of RNA polymerase sigma factors"/>
    <property type="match status" value="1"/>
</dbReference>
<comment type="caution">
    <text evidence="7">The sequence shown here is derived from an EMBL/GenBank/DDBJ whole genome shotgun (WGS) entry which is preliminary data.</text>
</comment>
<evidence type="ECO:0000256" key="3">
    <source>
        <dbReference type="ARBA" id="ARBA00023082"/>
    </source>
</evidence>
<feature type="domain" description="RNA polymerase sigma-70 region 2" evidence="5">
    <location>
        <begin position="11"/>
        <end position="77"/>
    </location>
</feature>
<evidence type="ECO:0000259" key="6">
    <source>
        <dbReference type="Pfam" id="PF08281"/>
    </source>
</evidence>
<dbReference type="RefSeq" id="WP_129435464.1">
    <property type="nucleotide sequence ID" value="NZ_SBKO01000002.1"/>
</dbReference>
<dbReference type="GO" id="GO:0003677">
    <property type="term" value="F:DNA binding"/>
    <property type="evidence" value="ECO:0007669"/>
    <property type="project" value="InterPro"/>
</dbReference>
<dbReference type="Pfam" id="PF08281">
    <property type="entry name" value="Sigma70_r4_2"/>
    <property type="match status" value="1"/>
</dbReference>
<dbReference type="InterPro" id="IPR007627">
    <property type="entry name" value="RNA_pol_sigma70_r2"/>
</dbReference>
<name>A0A4Q1K5B2_9FLAO</name>
<dbReference type="InterPro" id="IPR013324">
    <property type="entry name" value="RNA_pol_sigma_r3/r4-like"/>
</dbReference>
<dbReference type="AlphaFoldDB" id="A0A4Q1K5B2"/>
<gene>
    <name evidence="7" type="ORF">EQG63_06060</name>
</gene>
<evidence type="ECO:0000256" key="1">
    <source>
        <dbReference type="ARBA" id="ARBA00010641"/>
    </source>
</evidence>
<evidence type="ECO:0000256" key="4">
    <source>
        <dbReference type="ARBA" id="ARBA00023163"/>
    </source>
</evidence>
<accession>A0A4Q1K5B2</accession>
<dbReference type="Gene3D" id="1.10.10.10">
    <property type="entry name" value="Winged helix-like DNA-binding domain superfamily/Winged helix DNA-binding domain"/>
    <property type="match status" value="1"/>
</dbReference>
<dbReference type="Gene3D" id="1.10.1740.10">
    <property type="match status" value="1"/>
</dbReference>
<organism evidence="7 8">
    <name type="scientific">Flavobacterium amnicola</name>
    <dbReference type="NCBI Taxonomy" id="2506422"/>
    <lineage>
        <taxon>Bacteria</taxon>
        <taxon>Pseudomonadati</taxon>
        <taxon>Bacteroidota</taxon>
        <taxon>Flavobacteriia</taxon>
        <taxon>Flavobacteriales</taxon>
        <taxon>Flavobacteriaceae</taxon>
        <taxon>Flavobacterium</taxon>
    </lineage>
</organism>
<dbReference type="InterPro" id="IPR014284">
    <property type="entry name" value="RNA_pol_sigma-70_dom"/>
</dbReference>
<keyword evidence="2" id="KW-0805">Transcription regulation</keyword>
<evidence type="ECO:0000313" key="8">
    <source>
        <dbReference type="Proteomes" id="UP000290283"/>
    </source>
</evidence>
<sequence length="181" mass="21078">MHKINTDFTSLYNQYSRLVYNVALNYLQNTEDAEEVTQDVFVKLYKALPQFKAESSLKTWIYRITINSCHDFIKQKNSKKYFFVFGTKSNNTVEIENSTNFEHPGILLENKEHSEILFSVINQLAENQKTAFILSKLDGLSNPEISEIMQVSISSVESLIFRAKSNLKEKLALKFKEYRKN</sequence>